<name>A0A6L5JV98_RHOTE</name>
<dbReference type="AlphaFoldDB" id="A0A6L5JV98"/>
<evidence type="ECO:0000313" key="3">
    <source>
        <dbReference type="Proteomes" id="UP000480275"/>
    </source>
</evidence>
<dbReference type="Proteomes" id="UP000480275">
    <property type="component" value="Unassembled WGS sequence"/>
</dbReference>
<gene>
    <name evidence="2" type="ORF">GHK24_05895</name>
</gene>
<accession>A0A6L5JV98</accession>
<sequence length="182" mass="20504">MMRKYIILAVLVLNSAVTLAAELTLFEIPLSTASREDIQSAIANAGGKLKSSSRDIDQYDARSIGLPGATQLEVVYLEKKLVMAQYSFRFGKNQEERMRKMLVSKYGQPSGGRGDFDGEYIDDGKYRWAFDNRMDLIYTKEFSGSRFLSYVNVTEEARLGRIIKDADKRAAEKEAASKKSVF</sequence>
<protein>
    <submittedName>
        <fullName evidence="2">Uncharacterized protein</fullName>
    </submittedName>
</protein>
<dbReference type="EMBL" id="WIXJ01000003">
    <property type="protein sequence ID" value="MQY51303.1"/>
    <property type="molecule type" value="Genomic_DNA"/>
</dbReference>
<feature type="signal peptide" evidence="1">
    <location>
        <begin position="1"/>
        <end position="20"/>
    </location>
</feature>
<evidence type="ECO:0000256" key="1">
    <source>
        <dbReference type="SAM" id="SignalP"/>
    </source>
</evidence>
<feature type="chain" id="PRO_5026826964" evidence="1">
    <location>
        <begin position="21"/>
        <end position="182"/>
    </location>
</feature>
<proteinExistence type="predicted"/>
<organism evidence="2 3">
    <name type="scientific">Rhodocyclus tenuis</name>
    <name type="common">Rhodospirillum tenue</name>
    <dbReference type="NCBI Taxonomy" id="1066"/>
    <lineage>
        <taxon>Bacteria</taxon>
        <taxon>Pseudomonadati</taxon>
        <taxon>Pseudomonadota</taxon>
        <taxon>Betaproteobacteria</taxon>
        <taxon>Rhodocyclales</taxon>
        <taxon>Rhodocyclaceae</taxon>
        <taxon>Rhodocyclus</taxon>
    </lineage>
</organism>
<keyword evidence="1" id="KW-0732">Signal</keyword>
<evidence type="ECO:0000313" key="2">
    <source>
        <dbReference type="EMBL" id="MQY51303.1"/>
    </source>
</evidence>
<comment type="caution">
    <text evidence="2">The sequence shown here is derived from an EMBL/GenBank/DDBJ whole genome shotgun (WGS) entry which is preliminary data.</text>
</comment>
<reference evidence="2 3" key="1">
    <citation type="submission" date="2019-10" db="EMBL/GenBank/DDBJ databases">
        <title>Whole-genome sequence of the purple nonsulfur photosynthetic bacterium Rhodocyclus tenuis.</title>
        <authorList>
            <person name="Kyndt J.A."/>
            <person name="Meyer T.E."/>
        </authorList>
    </citation>
    <scope>NUCLEOTIDE SEQUENCE [LARGE SCALE GENOMIC DNA]</scope>
    <source>
        <strain evidence="2 3">DSM 110</strain>
    </source>
</reference>